<gene>
    <name evidence="1" type="ORF">DU508_00915</name>
</gene>
<protein>
    <submittedName>
        <fullName evidence="1">Uncharacterized protein</fullName>
    </submittedName>
</protein>
<keyword evidence="2" id="KW-1185">Reference proteome</keyword>
<sequence length="263" mass="30574">MNNSIPEKNIIWHHQLCSALAELKIECHFFWFNDFELLKLVDHDFTIHLVNLNHHFCPEDLTKLQGEYTAKGPKLIHLWEDVWITRSKQVLGRIASLLGLNNRIHGRKTTIQKITKPIAQSFLNENHLQGYVSSRYKLGLFDKEQLVAVATFSALRKMNYEENYKSAELIRFAVKTGYSVTGGLSKLISHFSEQYKPDDLMTYADRDWSTGGAYVKLGFINTDSLPPQYFCLDEHFNRSLIKENHFPRKTVFNTGSLKYILKF</sequence>
<organism evidence="1 2">
    <name type="scientific">Pedobacter chinensis</name>
    <dbReference type="NCBI Taxonomy" id="2282421"/>
    <lineage>
        <taxon>Bacteria</taxon>
        <taxon>Pseudomonadati</taxon>
        <taxon>Bacteroidota</taxon>
        <taxon>Sphingobacteriia</taxon>
        <taxon>Sphingobacteriales</taxon>
        <taxon>Sphingobacteriaceae</taxon>
        <taxon>Pedobacter</taxon>
    </lineage>
</organism>
<dbReference type="Proteomes" id="UP000253961">
    <property type="component" value="Unassembled WGS sequence"/>
</dbReference>
<accession>A0A369Q0Y3</accession>
<evidence type="ECO:0000313" key="2">
    <source>
        <dbReference type="Proteomes" id="UP000253961"/>
    </source>
</evidence>
<dbReference type="OrthoDB" id="943693at2"/>
<comment type="caution">
    <text evidence="1">The sequence shown here is derived from an EMBL/GenBank/DDBJ whole genome shotgun (WGS) entry which is preliminary data.</text>
</comment>
<proteinExistence type="predicted"/>
<name>A0A369Q0Y3_9SPHI</name>
<dbReference type="AlphaFoldDB" id="A0A369Q0Y3"/>
<dbReference type="EMBL" id="QPKV01000001">
    <property type="protein sequence ID" value="RDC58591.1"/>
    <property type="molecule type" value="Genomic_DNA"/>
</dbReference>
<reference evidence="1 2" key="1">
    <citation type="submission" date="2018-07" db="EMBL/GenBank/DDBJ databases">
        <title>Pedobacter sp. nov., isolated from soil.</title>
        <authorList>
            <person name="Zhou L.Y."/>
            <person name="Du Z.J."/>
        </authorList>
    </citation>
    <scope>NUCLEOTIDE SEQUENCE [LARGE SCALE GENOMIC DNA]</scope>
    <source>
        <strain evidence="1 2">JDX94</strain>
    </source>
</reference>
<dbReference type="RefSeq" id="WP_115400965.1">
    <property type="nucleotide sequence ID" value="NZ_QPKV01000001.1"/>
</dbReference>
<evidence type="ECO:0000313" key="1">
    <source>
        <dbReference type="EMBL" id="RDC58591.1"/>
    </source>
</evidence>